<feature type="coiled-coil region" evidence="6">
    <location>
        <begin position="52"/>
        <end position="126"/>
    </location>
</feature>
<protein>
    <recommendedName>
        <fullName evidence="3 4">Protein GrpE</fullName>
    </recommendedName>
    <alternativeName>
        <fullName evidence="3">HSP-70 cofactor</fullName>
    </alternativeName>
</protein>
<dbReference type="RefSeq" id="WP_316968247.1">
    <property type="nucleotide sequence ID" value="NZ_JARFPL010000006.1"/>
</dbReference>
<dbReference type="SUPFAM" id="SSF58014">
    <property type="entry name" value="Coiled-coil domain of nucleotide exchange factor GrpE"/>
    <property type="match status" value="1"/>
</dbReference>
<dbReference type="Gene3D" id="2.30.22.10">
    <property type="entry name" value="Head domain of nucleotide exchange factor GrpE"/>
    <property type="match status" value="1"/>
</dbReference>
<comment type="function">
    <text evidence="3 4">Participates actively in the response to hyperosmotic and heat shock by preventing the aggregation of stress-denatured proteins, in association with DnaK and GrpE. It is the nucleotide exchange factor for DnaK and may function as a thermosensor. Unfolded proteins bind initially to DnaJ; upon interaction with the DnaJ-bound protein, DnaK hydrolyzes its bound ATP, resulting in the formation of a stable complex. GrpE releases ADP from DnaK; ATP binding to DnaK triggers the release of the substrate protein, thus completing the reaction cycle. Several rounds of ATP-dependent interactions between DnaJ, DnaK and GrpE are required for fully efficient folding.</text>
</comment>
<comment type="subunit">
    <text evidence="3">Homodimer.</text>
</comment>
<dbReference type="Pfam" id="PF01025">
    <property type="entry name" value="GrpE"/>
    <property type="match status" value="1"/>
</dbReference>
<dbReference type="PROSITE" id="PS01071">
    <property type="entry name" value="GRPE"/>
    <property type="match status" value="1"/>
</dbReference>
<evidence type="ECO:0000256" key="6">
    <source>
        <dbReference type="SAM" id="Coils"/>
    </source>
</evidence>
<dbReference type="InterPro" id="IPR000740">
    <property type="entry name" value="GrpE"/>
</dbReference>
<organism evidence="8 9">
    <name type="scientific">Candidatus Methanocrinis alkalitolerans</name>
    <dbReference type="NCBI Taxonomy" id="3033395"/>
    <lineage>
        <taxon>Archaea</taxon>
        <taxon>Methanobacteriati</taxon>
        <taxon>Methanobacteriota</taxon>
        <taxon>Stenosarchaea group</taxon>
        <taxon>Methanomicrobia</taxon>
        <taxon>Methanotrichales</taxon>
        <taxon>Methanotrichaceae</taxon>
        <taxon>Methanocrinis</taxon>
    </lineage>
</organism>
<evidence type="ECO:0000256" key="2">
    <source>
        <dbReference type="ARBA" id="ARBA00023186"/>
    </source>
</evidence>
<keyword evidence="6" id="KW-0175">Coiled coil</keyword>
<dbReference type="PRINTS" id="PR00773">
    <property type="entry name" value="GRPEPROTEIN"/>
</dbReference>
<feature type="region of interest" description="Disordered" evidence="7">
    <location>
        <begin position="1"/>
        <end position="39"/>
    </location>
</feature>
<comment type="caution">
    <text evidence="8">The sequence shown here is derived from an EMBL/GenBank/DDBJ whole genome shotgun (WGS) entry which is preliminary data.</text>
</comment>
<dbReference type="InterPro" id="IPR013805">
    <property type="entry name" value="GrpE_CC"/>
</dbReference>
<accession>A0ABT5XCU7</accession>
<gene>
    <name evidence="3" type="primary">grpE</name>
    <name evidence="8" type="ORF">P0O24_02955</name>
</gene>
<evidence type="ECO:0000256" key="4">
    <source>
        <dbReference type="RuleBase" id="RU000639"/>
    </source>
</evidence>
<dbReference type="InterPro" id="IPR009012">
    <property type="entry name" value="GrpE_head"/>
</dbReference>
<proteinExistence type="inferred from homology"/>
<dbReference type="HAMAP" id="MF_01151">
    <property type="entry name" value="GrpE"/>
    <property type="match status" value="1"/>
</dbReference>
<dbReference type="CDD" id="cd00446">
    <property type="entry name" value="GrpE"/>
    <property type="match status" value="1"/>
</dbReference>
<dbReference type="PANTHER" id="PTHR21237:SF23">
    <property type="entry name" value="GRPE PROTEIN HOMOLOG, MITOCHONDRIAL"/>
    <property type="match status" value="1"/>
</dbReference>
<keyword evidence="9" id="KW-1185">Reference proteome</keyword>
<evidence type="ECO:0000256" key="3">
    <source>
        <dbReference type="HAMAP-Rule" id="MF_01151"/>
    </source>
</evidence>
<evidence type="ECO:0000313" key="8">
    <source>
        <dbReference type="EMBL" id="MDF0592539.1"/>
    </source>
</evidence>
<evidence type="ECO:0000256" key="1">
    <source>
        <dbReference type="ARBA" id="ARBA00009054"/>
    </source>
</evidence>
<dbReference type="Gene3D" id="3.90.20.20">
    <property type="match status" value="1"/>
</dbReference>
<name>A0ABT5XCU7_9EURY</name>
<evidence type="ECO:0000313" key="9">
    <source>
        <dbReference type="Proteomes" id="UP001215956"/>
    </source>
</evidence>
<keyword evidence="3 4" id="KW-0346">Stress response</keyword>
<evidence type="ECO:0000256" key="7">
    <source>
        <dbReference type="SAM" id="MobiDB-lite"/>
    </source>
</evidence>
<dbReference type="PANTHER" id="PTHR21237">
    <property type="entry name" value="GRPE PROTEIN"/>
    <property type="match status" value="1"/>
</dbReference>
<keyword evidence="3" id="KW-0963">Cytoplasm</keyword>
<keyword evidence="2 3" id="KW-0143">Chaperone</keyword>
<comment type="subcellular location">
    <subcellularLocation>
        <location evidence="3">Cytoplasm</location>
    </subcellularLocation>
</comment>
<comment type="similarity">
    <text evidence="1 3 5">Belongs to the GrpE family.</text>
</comment>
<reference evidence="8 9" key="1">
    <citation type="submission" date="2023-03" db="EMBL/GenBank/DDBJ databases">
        <title>Whole genome sequencing of Methanotrichaceae archaeon M04Ac.</title>
        <authorList>
            <person name="Khomyakova M.A."/>
            <person name="Merkel A.Y."/>
            <person name="Slobodkin A.I."/>
        </authorList>
    </citation>
    <scope>NUCLEOTIDE SEQUENCE [LARGE SCALE GENOMIC DNA]</scope>
    <source>
        <strain evidence="8 9">M04Ac</strain>
    </source>
</reference>
<sequence>MKSKHSEKVDDPSGRKEKRISPEMGSKLDEPVEGAERLDLDELGPEELLSCLEEANLRAEECRDQLLRCRAELDNTIKRAAREKEALSGRASERLISKLLPVMDSLDQAAKQVEGMERIRKQLLDVLGTEGLAPIEAVGERFDPYKHEALMMVESDECEEGTVTEEVLRGYALNSRVIRFSKVLVSKKR</sequence>
<evidence type="ECO:0000256" key="5">
    <source>
        <dbReference type="RuleBase" id="RU004478"/>
    </source>
</evidence>
<dbReference type="SUPFAM" id="SSF51064">
    <property type="entry name" value="Head domain of nucleotide exchange factor GrpE"/>
    <property type="match status" value="1"/>
</dbReference>
<dbReference type="Proteomes" id="UP001215956">
    <property type="component" value="Unassembled WGS sequence"/>
</dbReference>
<dbReference type="EMBL" id="JARFPL010000006">
    <property type="protein sequence ID" value="MDF0592539.1"/>
    <property type="molecule type" value="Genomic_DNA"/>
</dbReference>